<dbReference type="InterPro" id="IPR032640">
    <property type="entry name" value="AMPK1_CBM"/>
</dbReference>
<dbReference type="InterPro" id="IPR013783">
    <property type="entry name" value="Ig-like_fold"/>
</dbReference>
<dbReference type="InterPro" id="IPR014756">
    <property type="entry name" value="Ig_E-set"/>
</dbReference>
<reference evidence="4" key="1">
    <citation type="submission" date="2021-06" db="EMBL/GenBank/DDBJ databases">
        <authorList>
            <person name="Kallberg Y."/>
            <person name="Tangrot J."/>
            <person name="Rosling A."/>
        </authorList>
    </citation>
    <scope>NUCLEOTIDE SEQUENCE</scope>
    <source>
        <strain evidence="4">87-6 pot B 2015</strain>
    </source>
</reference>
<dbReference type="CDD" id="cd02859">
    <property type="entry name" value="E_set_AMPKbeta_like_N"/>
    <property type="match status" value="1"/>
</dbReference>
<keyword evidence="2" id="KW-0812">Transmembrane</keyword>
<feature type="region of interest" description="Disordered" evidence="1">
    <location>
        <begin position="340"/>
        <end position="365"/>
    </location>
</feature>
<evidence type="ECO:0000256" key="1">
    <source>
        <dbReference type="SAM" id="MobiDB-lite"/>
    </source>
</evidence>
<feature type="compositionally biased region" description="Basic and acidic residues" evidence="1">
    <location>
        <begin position="101"/>
        <end position="119"/>
    </location>
</feature>
<feature type="region of interest" description="Disordered" evidence="1">
    <location>
        <begin position="283"/>
        <end position="310"/>
    </location>
</feature>
<keyword evidence="2" id="KW-0472">Membrane</keyword>
<dbReference type="Proteomes" id="UP000789375">
    <property type="component" value="Unassembled WGS sequence"/>
</dbReference>
<name>A0A9N9EB63_FUNMO</name>
<proteinExistence type="predicted"/>
<feature type="compositionally biased region" description="Basic and acidic residues" evidence="1">
    <location>
        <begin position="289"/>
        <end position="301"/>
    </location>
</feature>
<sequence>MPSVDNSHEESQYVSTPFTWSQWGEHVCIAGSFDPPTPTWTPIDMPKNSDGVHEAILKLLPNKKYYYKFVIDGNWVLDPTLDSYPDDQGNFNHEICVDPVPDEKSYEKPVAEDPPRNEEEVPDVPKVVVEEIHLNDEKVGESNVTDENDELTNEPLDKREPTEIVISPEIEEPSPDPIIYDDVSKETINEPVSTEYVAIDNSPAPIVDDGVSKDEPVSGENVATEIPQAPIVDDDVSKDEPVSAKNVAIENLQYIESQNTSKPIKMKINPVDIDEDVEEINISHNSTLEQERKVGTDDKKSPNIPPQGTVQIEDSKISKTSTVDPAELDMFNNLTWAKDDLSDDDVDASSSWLEPPMADYVDPPSTWDLNKSESVVWAEDSPDSNIEWPDIVHAKQEQLASSWRDELLKKSEEHANDEGIQSREETASEQIKHSNEALLNEIPSSTNINEKSPVNRTFEENSEKKKVLEFKESVVERDHDVLKNKLVIKENITYEDVNTTFEKPESSATASMKISSIPTVVTAAPVIVDNTMSQDKQLDDYLDQGIEEENRSREQHDFVISKTIEVLKNLEQEPQSISNAPGAKISQRKIISFSPNSSPGESTRNVDTCIQNIATLSSRGISTQTKETTIIKSKSKKPKEMTTSREISQKDPILAVQRNDIVDSGGGIIYLVTSLATTFTLGIISMLFKAVFGKKKNK</sequence>
<keyword evidence="2" id="KW-1133">Transmembrane helix</keyword>
<gene>
    <name evidence="4" type="ORF">FMOSSE_LOCUS12383</name>
</gene>
<protein>
    <submittedName>
        <fullName evidence="4">14068_t:CDS:1</fullName>
    </submittedName>
</protein>
<evidence type="ECO:0000313" key="4">
    <source>
        <dbReference type="EMBL" id="CAG8670496.1"/>
    </source>
</evidence>
<dbReference type="Pfam" id="PF16561">
    <property type="entry name" value="AMPK1_CBM"/>
    <property type="match status" value="1"/>
</dbReference>
<accession>A0A9N9EB63</accession>
<feature type="region of interest" description="Disordered" evidence="1">
    <location>
        <begin position="412"/>
        <end position="431"/>
    </location>
</feature>
<evidence type="ECO:0000256" key="2">
    <source>
        <dbReference type="SAM" id="Phobius"/>
    </source>
</evidence>
<dbReference type="EMBL" id="CAJVPP010005832">
    <property type="protein sequence ID" value="CAG8670496.1"/>
    <property type="molecule type" value="Genomic_DNA"/>
</dbReference>
<comment type="caution">
    <text evidence="4">The sequence shown here is derived from an EMBL/GenBank/DDBJ whole genome shotgun (WGS) entry which is preliminary data.</text>
</comment>
<dbReference type="AlphaFoldDB" id="A0A9N9EB63"/>
<evidence type="ECO:0000259" key="3">
    <source>
        <dbReference type="Pfam" id="PF16561"/>
    </source>
</evidence>
<keyword evidence="5" id="KW-1185">Reference proteome</keyword>
<feature type="domain" description="AMP-activated protein kinase glycogen-binding" evidence="3">
    <location>
        <begin position="14"/>
        <end position="98"/>
    </location>
</feature>
<evidence type="ECO:0000313" key="5">
    <source>
        <dbReference type="Proteomes" id="UP000789375"/>
    </source>
</evidence>
<feature type="region of interest" description="Disordered" evidence="1">
    <location>
        <begin position="138"/>
        <end position="163"/>
    </location>
</feature>
<organism evidence="4 5">
    <name type="scientific">Funneliformis mosseae</name>
    <name type="common">Endomycorrhizal fungus</name>
    <name type="synonym">Glomus mosseae</name>
    <dbReference type="NCBI Taxonomy" id="27381"/>
    <lineage>
        <taxon>Eukaryota</taxon>
        <taxon>Fungi</taxon>
        <taxon>Fungi incertae sedis</taxon>
        <taxon>Mucoromycota</taxon>
        <taxon>Glomeromycotina</taxon>
        <taxon>Glomeromycetes</taxon>
        <taxon>Glomerales</taxon>
        <taxon>Glomeraceae</taxon>
        <taxon>Funneliformis</taxon>
    </lineage>
</organism>
<dbReference type="Gene3D" id="2.60.40.10">
    <property type="entry name" value="Immunoglobulins"/>
    <property type="match status" value="1"/>
</dbReference>
<feature type="region of interest" description="Disordered" evidence="1">
    <location>
        <begin position="98"/>
        <end position="121"/>
    </location>
</feature>
<feature type="transmembrane region" description="Helical" evidence="2">
    <location>
        <begin position="668"/>
        <end position="692"/>
    </location>
</feature>
<dbReference type="SUPFAM" id="SSF81296">
    <property type="entry name" value="E set domains"/>
    <property type="match status" value="1"/>
</dbReference>